<dbReference type="InterPro" id="IPR006612">
    <property type="entry name" value="THAP_Znf"/>
</dbReference>
<gene>
    <name evidence="6" type="ORF">NQ317_006424</name>
</gene>
<dbReference type="Proteomes" id="UP001162164">
    <property type="component" value="Unassembled WGS sequence"/>
</dbReference>
<sequence length="100" mass="11838">MNSSYYKYCIVRQCKSTIKTLNKFFIYVPNNEQIRKKWLKLARRDDVHSLSTNSRMYFCADYFDWTKAYSTYFDPESITRHILTLSSADCQPQINLAAIG</sequence>
<keyword evidence="3" id="KW-0862">Zinc</keyword>
<reference evidence="6" key="1">
    <citation type="journal article" date="2023" name="Insect Mol. Biol.">
        <title>Genome sequencing provides insights into the evolution of gene families encoding plant cell wall-degrading enzymes in longhorned beetles.</title>
        <authorList>
            <person name="Shin N.R."/>
            <person name="Okamura Y."/>
            <person name="Kirsch R."/>
            <person name="Pauchet Y."/>
        </authorList>
    </citation>
    <scope>NUCLEOTIDE SEQUENCE</scope>
    <source>
        <strain evidence="6">MMC_N1</strain>
    </source>
</reference>
<evidence type="ECO:0000256" key="1">
    <source>
        <dbReference type="ARBA" id="ARBA00022723"/>
    </source>
</evidence>
<proteinExistence type="predicted"/>
<keyword evidence="1" id="KW-0479">Metal-binding</keyword>
<dbReference type="Pfam" id="PF05485">
    <property type="entry name" value="THAP"/>
    <property type="match status" value="1"/>
</dbReference>
<evidence type="ECO:0000259" key="5">
    <source>
        <dbReference type="Pfam" id="PF05485"/>
    </source>
</evidence>
<evidence type="ECO:0000256" key="4">
    <source>
        <dbReference type="ARBA" id="ARBA00023125"/>
    </source>
</evidence>
<keyword evidence="7" id="KW-1185">Reference proteome</keyword>
<name>A0ABQ9J2N4_9CUCU</name>
<keyword evidence="4" id="KW-0238">DNA-binding</keyword>
<dbReference type="SUPFAM" id="SSF57716">
    <property type="entry name" value="Glucocorticoid receptor-like (DNA-binding domain)"/>
    <property type="match status" value="1"/>
</dbReference>
<keyword evidence="2" id="KW-0863">Zinc-finger</keyword>
<comment type="caution">
    <text evidence="6">The sequence shown here is derived from an EMBL/GenBank/DDBJ whole genome shotgun (WGS) entry which is preliminary data.</text>
</comment>
<evidence type="ECO:0000256" key="2">
    <source>
        <dbReference type="ARBA" id="ARBA00022771"/>
    </source>
</evidence>
<accession>A0ABQ9J2N4</accession>
<dbReference type="EMBL" id="JAPWTJ010001404">
    <property type="protein sequence ID" value="KAJ8971996.1"/>
    <property type="molecule type" value="Genomic_DNA"/>
</dbReference>
<feature type="domain" description="THAP-type" evidence="5">
    <location>
        <begin position="9"/>
        <end position="65"/>
    </location>
</feature>
<evidence type="ECO:0000313" key="6">
    <source>
        <dbReference type="EMBL" id="KAJ8971996.1"/>
    </source>
</evidence>
<protein>
    <recommendedName>
        <fullName evidence="5">THAP-type domain-containing protein</fullName>
    </recommendedName>
</protein>
<organism evidence="6 7">
    <name type="scientific">Molorchus minor</name>
    <dbReference type="NCBI Taxonomy" id="1323400"/>
    <lineage>
        <taxon>Eukaryota</taxon>
        <taxon>Metazoa</taxon>
        <taxon>Ecdysozoa</taxon>
        <taxon>Arthropoda</taxon>
        <taxon>Hexapoda</taxon>
        <taxon>Insecta</taxon>
        <taxon>Pterygota</taxon>
        <taxon>Neoptera</taxon>
        <taxon>Endopterygota</taxon>
        <taxon>Coleoptera</taxon>
        <taxon>Polyphaga</taxon>
        <taxon>Cucujiformia</taxon>
        <taxon>Chrysomeloidea</taxon>
        <taxon>Cerambycidae</taxon>
        <taxon>Lamiinae</taxon>
        <taxon>Monochamini</taxon>
        <taxon>Molorchus</taxon>
    </lineage>
</organism>
<evidence type="ECO:0000313" key="7">
    <source>
        <dbReference type="Proteomes" id="UP001162164"/>
    </source>
</evidence>
<evidence type="ECO:0000256" key="3">
    <source>
        <dbReference type="ARBA" id="ARBA00022833"/>
    </source>
</evidence>